<proteinExistence type="inferred from homology"/>
<dbReference type="PANTHER" id="PTHR42765:SF1">
    <property type="entry name" value="ISOLEUCINE--TRNA LIGASE, MITOCHONDRIAL"/>
    <property type="match status" value="1"/>
</dbReference>
<keyword evidence="7 12" id="KW-0648">Protein biosynthesis</keyword>
<evidence type="ECO:0000256" key="11">
    <source>
        <dbReference type="ARBA" id="ARBA00068280"/>
    </source>
</evidence>
<dbReference type="InterPro" id="IPR014729">
    <property type="entry name" value="Rossmann-like_a/b/a_fold"/>
</dbReference>
<comment type="similarity">
    <text evidence="2 12">Belongs to the class-I aminoacyl-tRNA synthetase family.</text>
</comment>
<evidence type="ECO:0000256" key="6">
    <source>
        <dbReference type="ARBA" id="ARBA00022840"/>
    </source>
</evidence>
<dbReference type="HAMAP" id="MF_02002">
    <property type="entry name" value="Ile_tRNA_synth_type1"/>
    <property type="match status" value="1"/>
</dbReference>
<dbReference type="KEGG" id="ncs:NCAS_0C02410"/>
<dbReference type="NCBIfam" id="TIGR00392">
    <property type="entry name" value="ileS"/>
    <property type="match status" value="1"/>
</dbReference>
<dbReference type="CDD" id="cd07960">
    <property type="entry name" value="Anticodon_Ia_Ile_BEm"/>
    <property type="match status" value="1"/>
</dbReference>
<evidence type="ECO:0000256" key="12">
    <source>
        <dbReference type="RuleBase" id="RU363035"/>
    </source>
</evidence>
<dbReference type="InterPro" id="IPR023585">
    <property type="entry name" value="Ile-tRNA-ligase_type1"/>
</dbReference>
<evidence type="ECO:0000256" key="2">
    <source>
        <dbReference type="ARBA" id="ARBA00005594"/>
    </source>
</evidence>
<dbReference type="GeneID" id="96902814"/>
<evidence type="ECO:0000256" key="5">
    <source>
        <dbReference type="ARBA" id="ARBA00022741"/>
    </source>
</evidence>
<dbReference type="InterPro" id="IPR001412">
    <property type="entry name" value="aa-tRNA-synth_I_CS"/>
</dbReference>
<dbReference type="Gene3D" id="3.90.740.10">
    <property type="entry name" value="Valyl/Leucyl/Isoleucyl-tRNA synthetase, editing domain"/>
    <property type="match status" value="1"/>
</dbReference>
<gene>
    <name evidence="15" type="primary">NCAS0C02410</name>
    <name evidence="15" type="ordered locus">NCAS_0C02410</name>
</gene>
<dbReference type="FunFam" id="3.40.50.620:FF:000111">
    <property type="entry name" value="Mitochondrial isoleucyl-tRNA synthetase"/>
    <property type="match status" value="1"/>
</dbReference>
<organism evidence="15 16">
    <name type="scientific">Naumovozyma castellii</name>
    <name type="common">Yeast</name>
    <name type="synonym">Saccharomyces castellii</name>
    <dbReference type="NCBI Taxonomy" id="27288"/>
    <lineage>
        <taxon>Eukaryota</taxon>
        <taxon>Fungi</taxon>
        <taxon>Dikarya</taxon>
        <taxon>Ascomycota</taxon>
        <taxon>Saccharomycotina</taxon>
        <taxon>Saccharomycetes</taxon>
        <taxon>Saccharomycetales</taxon>
        <taxon>Saccharomycetaceae</taxon>
        <taxon>Naumovozyma</taxon>
    </lineage>
</organism>
<dbReference type="RefSeq" id="XP_003675597.1">
    <property type="nucleotide sequence ID" value="XM_003675549.1"/>
</dbReference>
<dbReference type="Gene3D" id="3.40.50.620">
    <property type="entry name" value="HUPs"/>
    <property type="match status" value="2"/>
</dbReference>
<dbReference type="InterPro" id="IPR033708">
    <property type="entry name" value="Anticodon_Ile_BEm"/>
</dbReference>
<dbReference type="HOGENOM" id="CLU_001493_7_2_1"/>
<dbReference type="InterPro" id="IPR013155">
    <property type="entry name" value="M/V/L/I-tRNA-synth_anticd-bd"/>
</dbReference>
<dbReference type="InterPro" id="IPR050081">
    <property type="entry name" value="Ile-tRNA_ligase"/>
</dbReference>
<dbReference type="FunCoup" id="G0VCM1">
    <property type="interactions" value="798"/>
</dbReference>
<dbReference type="PROSITE" id="PS00178">
    <property type="entry name" value="AA_TRNA_LIGASE_I"/>
    <property type="match status" value="1"/>
</dbReference>
<dbReference type="GO" id="GO:0006428">
    <property type="term" value="P:isoleucyl-tRNA aminoacylation"/>
    <property type="evidence" value="ECO:0007669"/>
    <property type="project" value="InterPro"/>
</dbReference>
<keyword evidence="5 12" id="KW-0547">Nucleotide-binding</keyword>
<evidence type="ECO:0000313" key="16">
    <source>
        <dbReference type="Proteomes" id="UP000001640"/>
    </source>
</evidence>
<dbReference type="OrthoDB" id="10264412at2759"/>
<evidence type="ECO:0000256" key="9">
    <source>
        <dbReference type="ARBA" id="ARBA00032665"/>
    </source>
</evidence>
<evidence type="ECO:0000313" key="15">
    <source>
        <dbReference type="EMBL" id="CCC69231.1"/>
    </source>
</evidence>
<evidence type="ECO:0000256" key="7">
    <source>
        <dbReference type="ARBA" id="ARBA00022917"/>
    </source>
</evidence>
<dbReference type="SUPFAM" id="SSF47323">
    <property type="entry name" value="Anticodon-binding domain of a subclass of class I aminoacyl-tRNA synthetases"/>
    <property type="match status" value="1"/>
</dbReference>
<feature type="domain" description="Methionyl/Valyl/Leucyl/Isoleucyl-tRNA synthetase anticodon-binding" evidence="14">
    <location>
        <begin position="761"/>
        <end position="850"/>
    </location>
</feature>
<evidence type="ECO:0000256" key="10">
    <source>
        <dbReference type="ARBA" id="ARBA00048359"/>
    </source>
</evidence>
<keyword evidence="6 12" id="KW-0067">ATP-binding</keyword>
<dbReference type="Gene3D" id="1.10.10.830">
    <property type="entry name" value="Ile-tRNA synthetase CP2 domain-like"/>
    <property type="match status" value="1"/>
</dbReference>
<dbReference type="GO" id="GO:0005739">
    <property type="term" value="C:mitochondrion"/>
    <property type="evidence" value="ECO:0007669"/>
    <property type="project" value="UniProtKB-SubCell"/>
</dbReference>
<comment type="subcellular location">
    <subcellularLocation>
        <location evidence="1">Mitochondrion</location>
    </subcellularLocation>
</comment>
<dbReference type="PRINTS" id="PR00984">
    <property type="entry name" value="TRNASYNTHILE"/>
</dbReference>
<dbReference type="OMA" id="PVYWGTE"/>
<dbReference type="Gene3D" id="1.10.730.20">
    <property type="match status" value="1"/>
</dbReference>
<keyword evidence="4 12" id="KW-0436">Ligase</keyword>
<reference key="2">
    <citation type="submission" date="2011-08" db="EMBL/GenBank/DDBJ databases">
        <title>Genome sequence of Naumovozyma castellii.</title>
        <authorList>
            <person name="Gordon J.L."/>
            <person name="Armisen D."/>
            <person name="Proux-Wera E."/>
            <person name="OhEigeartaigh S.S."/>
            <person name="Byrne K.P."/>
            <person name="Wolfe K.H."/>
        </authorList>
    </citation>
    <scope>NUCLEOTIDE SEQUENCE</scope>
    <source>
        <strain>Type strain:CBS 4309</strain>
    </source>
</reference>
<sequence>MVLPIRIWSGGRRYLAQHAYQKTLNLPKTKFPSHSKLQKTLTELIPQSSQVPYKEQLSEFIDRINQLDSDSAKLKFIRENLFILHDGPPYANGDLHLGHALNKILKDIIVRYQYSSGKYVFYKPGWDCHGLPIELKVLKSLPKKDIETISPEKIRSMARKHALTAIDHQRKQFHQFAIFTDWNDPYITMDKKFEIDQLKIFQKMYHEGLILRQNKPVFWGTETKTALAESELEYNKSHESTSAYVKFPLTKQSSLQLIENLNIVQDTPVTISCLIWTSTPWTLFSNRAICFNQNFSYSLVKLVDNNNEFILVESNLLIQLNIPNYDIVKTFSGELLTNLKYENPLFSEEEPLPLLHGTHVTNDTGTGLVHTAPGHGPDDYLVGIRNNLPIYSPVDHEGRYNLSELPSSTHKLLTDPDAPGNTGRYVLDPKTTLIIIEKLKELNMLFRSKKYTHSYPYDWRSKKPVIIRATPQWFLNLAKMKQLAVESLNDKVNFFPERGKTRLLSFIKNRNEWCISRQRAWGVPIPAFYRIENSDEVLMNEEIINHVIKTIESNGIDKWFDQYSSPTEEWLPESYKNVAHEYRRGTDTMDVWFDSGSSWKVIESFYHDTLKIRNGSVLPSPLFDVALEGSDQHRGWFQSLLLTKVAYSKVAEAPYRNIITHGFTLDEKGIKMSKSIGNTISPTDVIQGNPARGLIPLGIDGLRYYVAHSNFTKDLVVGANIMKRVSESLKKIRITFRFLLSNLEKSGTFEPLAVEELRPVDQYIISTLQKLLAESKESYQSYNFSKILTTLQHHLSSELSAFYFDSSKDSLYSDSITSEKRKQIQTVLLYVLQTYSTILNPILPTLIQEVRNYIPTEWNNSGHWDKPNWELPTINPPIIESFTANERAILLAFQDILQSRDETLKIPTQNVAVIHTKSLSKLTFTKEQICDIIQAADVIITEEPVMVNEYTRTVSLSDGTEAILAVQESTMHKCPRCWKQNAEEEDYLCKRCEQSVAHQTM</sequence>
<dbReference type="SUPFAM" id="SSF52374">
    <property type="entry name" value="Nucleotidylyl transferase"/>
    <property type="match status" value="1"/>
</dbReference>
<dbReference type="STRING" id="1064592.G0VCM1"/>
<evidence type="ECO:0000259" key="14">
    <source>
        <dbReference type="Pfam" id="PF08264"/>
    </source>
</evidence>
<reference evidence="15 16" key="1">
    <citation type="journal article" date="2011" name="Proc. Natl. Acad. Sci. U.S.A.">
        <title>Evolutionary erosion of yeast sex chromosomes by mating-type switching accidents.</title>
        <authorList>
            <person name="Gordon J.L."/>
            <person name="Armisen D."/>
            <person name="Proux-Wera E."/>
            <person name="Oheigeartaigh S.S."/>
            <person name="Byrne K.P."/>
            <person name="Wolfe K.H."/>
        </authorList>
    </citation>
    <scope>NUCLEOTIDE SEQUENCE [LARGE SCALE GENOMIC DNA]</scope>
    <source>
        <strain evidence="16">ATCC 76901 / BCRC 22586 / CBS 4309 / NBRC 1992 / NRRL Y-12630</strain>
    </source>
</reference>
<dbReference type="Pfam" id="PF08264">
    <property type="entry name" value="Anticodon_1"/>
    <property type="match status" value="1"/>
</dbReference>
<dbReference type="GO" id="GO:0032543">
    <property type="term" value="P:mitochondrial translation"/>
    <property type="evidence" value="ECO:0007669"/>
    <property type="project" value="EnsemblFungi"/>
</dbReference>
<name>G0VCM1_NAUCA</name>
<evidence type="ECO:0000259" key="13">
    <source>
        <dbReference type="Pfam" id="PF00133"/>
    </source>
</evidence>
<keyword evidence="16" id="KW-1185">Reference proteome</keyword>
<evidence type="ECO:0000256" key="3">
    <source>
        <dbReference type="ARBA" id="ARBA00013165"/>
    </source>
</evidence>
<dbReference type="Pfam" id="PF00133">
    <property type="entry name" value="tRNA-synt_1"/>
    <property type="match status" value="1"/>
</dbReference>
<dbReference type="SUPFAM" id="SSF50677">
    <property type="entry name" value="ValRS/IleRS/LeuRS editing domain"/>
    <property type="match status" value="1"/>
</dbReference>
<evidence type="ECO:0000256" key="4">
    <source>
        <dbReference type="ARBA" id="ARBA00022598"/>
    </source>
</evidence>
<accession>G0VCM1</accession>
<evidence type="ECO:0000256" key="8">
    <source>
        <dbReference type="ARBA" id="ARBA00023146"/>
    </source>
</evidence>
<protein>
    <recommendedName>
        <fullName evidence="11">Isoleucine--tRNA ligase, mitochondrial</fullName>
        <ecNumber evidence="3">6.1.1.5</ecNumber>
    </recommendedName>
    <alternativeName>
        <fullName evidence="9">Isoleucyl-tRNA synthetase</fullName>
    </alternativeName>
</protein>
<dbReference type="eggNOG" id="KOG0433">
    <property type="taxonomic scope" value="Eukaryota"/>
</dbReference>
<dbReference type="GO" id="GO:0000049">
    <property type="term" value="F:tRNA binding"/>
    <property type="evidence" value="ECO:0007669"/>
    <property type="project" value="InterPro"/>
</dbReference>
<dbReference type="GO" id="GO:0004822">
    <property type="term" value="F:isoleucine-tRNA ligase activity"/>
    <property type="evidence" value="ECO:0007669"/>
    <property type="project" value="UniProtKB-EC"/>
</dbReference>
<evidence type="ECO:0000256" key="1">
    <source>
        <dbReference type="ARBA" id="ARBA00004173"/>
    </source>
</evidence>
<dbReference type="GO" id="GO:0005524">
    <property type="term" value="F:ATP binding"/>
    <property type="evidence" value="ECO:0007669"/>
    <property type="project" value="UniProtKB-KW"/>
</dbReference>
<dbReference type="InterPro" id="IPR002300">
    <property type="entry name" value="aa-tRNA-synth_Ia"/>
</dbReference>
<dbReference type="Proteomes" id="UP000001640">
    <property type="component" value="Chromosome 3"/>
</dbReference>
<dbReference type="AlphaFoldDB" id="G0VCM1"/>
<dbReference type="EMBL" id="HE576754">
    <property type="protein sequence ID" value="CCC69231.1"/>
    <property type="molecule type" value="Genomic_DNA"/>
</dbReference>
<dbReference type="GO" id="GO:0002161">
    <property type="term" value="F:aminoacyl-tRNA deacylase activity"/>
    <property type="evidence" value="ECO:0007669"/>
    <property type="project" value="InterPro"/>
</dbReference>
<dbReference type="PANTHER" id="PTHR42765">
    <property type="entry name" value="SOLEUCYL-TRNA SYNTHETASE"/>
    <property type="match status" value="1"/>
</dbReference>
<dbReference type="EC" id="6.1.1.5" evidence="3"/>
<feature type="domain" description="Aminoacyl-tRNA synthetase class Ia" evidence="13">
    <location>
        <begin position="79"/>
        <end position="715"/>
    </location>
</feature>
<comment type="catalytic activity">
    <reaction evidence="10">
        <text>tRNA(Ile) + L-isoleucine + ATP = L-isoleucyl-tRNA(Ile) + AMP + diphosphate</text>
        <dbReference type="Rhea" id="RHEA:11060"/>
        <dbReference type="Rhea" id="RHEA-COMP:9666"/>
        <dbReference type="Rhea" id="RHEA-COMP:9695"/>
        <dbReference type="ChEBI" id="CHEBI:30616"/>
        <dbReference type="ChEBI" id="CHEBI:33019"/>
        <dbReference type="ChEBI" id="CHEBI:58045"/>
        <dbReference type="ChEBI" id="CHEBI:78442"/>
        <dbReference type="ChEBI" id="CHEBI:78528"/>
        <dbReference type="ChEBI" id="CHEBI:456215"/>
        <dbReference type="EC" id="6.1.1.5"/>
    </reaction>
</comment>
<dbReference type="InterPro" id="IPR002301">
    <property type="entry name" value="Ile-tRNA-ligase"/>
</dbReference>
<dbReference type="InParanoid" id="G0VCM1"/>
<dbReference type="InterPro" id="IPR009080">
    <property type="entry name" value="tRNAsynth_Ia_anticodon-bd"/>
</dbReference>
<dbReference type="InterPro" id="IPR009008">
    <property type="entry name" value="Val/Leu/Ile-tRNA-synth_edit"/>
</dbReference>
<keyword evidence="8 12" id="KW-0030">Aminoacyl-tRNA synthetase</keyword>